<gene>
    <name evidence="1" type="ORF">METZ01_LOCUS86436</name>
</gene>
<protein>
    <submittedName>
        <fullName evidence="1">Uncharacterized protein</fullName>
    </submittedName>
</protein>
<sequence length="430" mass="50361">MSSKLAIVFCVHHKPWLMMATLLTTVIQDRLDADFYFVYNLGDGTSSRASYREYEQIATTLGVNRKLSPFDERVREVCQLRRTRIFELEYENDHGLDSGAWYKFIREGHWRAYERVLFLGEGAILAHPRLLSALVDFTERHHVHFVASGHEKRRIPRDVAEGCHARGVETSSIGRFYGQQFVETFRIFCRDPKFKALYERWGSDFSIETENHVPNVSLRGALPRHMRARIQQKWGSPFTHPHVSWPGRTVRRIPLVFDRWASQASMWVGHTVKDTDGPVFAYHNGIPQVVTGLDSEHGVHFHRERGPEWFGCAALHLLSRDFLLRLSEKLDQFEMYDALDMPFAGSPLEHIWGFLPAWLGFEKWFTDGFHRVRKQFTTYQREDYPPEMAGYINRYHRGRLVVGWHEDHLKLQAWRSDLGDLRQVLPAAYF</sequence>
<organism evidence="1">
    <name type="scientific">marine metagenome</name>
    <dbReference type="NCBI Taxonomy" id="408172"/>
    <lineage>
        <taxon>unclassified sequences</taxon>
        <taxon>metagenomes</taxon>
        <taxon>ecological metagenomes</taxon>
    </lineage>
</organism>
<dbReference type="EMBL" id="UINC01007484">
    <property type="protein sequence ID" value="SVA33582.1"/>
    <property type="molecule type" value="Genomic_DNA"/>
</dbReference>
<reference evidence="1" key="1">
    <citation type="submission" date="2018-05" db="EMBL/GenBank/DDBJ databases">
        <authorList>
            <person name="Lanie J.A."/>
            <person name="Ng W.-L."/>
            <person name="Kazmierczak K.M."/>
            <person name="Andrzejewski T.M."/>
            <person name="Davidsen T.M."/>
            <person name="Wayne K.J."/>
            <person name="Tettelin H."/>
            <person name="Glass J.I."/>
            <person name="Rusch D."/>
            <person name="Podicherti R."/>
            <person name="Tsui H.-C.T."/>
            <person name="Winkler M.E."/>
        </authorList>
    </citation>
    <scope>NUCLEOTIDE SEQUENCE</scope>
</reference>
<proteinExistence type="predicted"/>
<evidence type="ECO:0000313" key="1">
    <source>
        <dbReference type="EMBL" id="SVA33582.1"/>
    </source>
</evidence>
<name>A0A381UZP4_9ZZZZ</name>
<accession>A0A381UZP4</accession>
<dbReference type="AlphaFoldDB" id="A0A381UZP4"/>